<organism evidence="1 2">
    <name type="scientific">Paracidobacterium acidisoli</name>
    <dbReference type="NCBI Taxonomy" id="2303751"/>
    <lineage>
        <taxon>Bacteria</taxon>
        <taxon>Pseudomonadati</taxon>
        <taxon>Acidobacteriota</taxon>
        <taxon>Terriglobia</taxon>
        <taxon>Terriglobales</taxon>
        <taxon>Acidobacteriaceae</taxon>
        <taxon>Paracidobacterium</taxon>
    </lineage>
</organism>
<name>A0A372IPL7_9BACT</name>
<dbReference type="AlphaFoldDB" id="A0A372IPL7"/>
<dbReference type="EMBL" id="QVQT01000003">
    <property type="protein sequence ID" value="RFU16699.1"/>
    <property type="molecule type" value="Genomic_DNA"/>
</dbReference>
<keyword evidence="2" id="KW-1185">Reference proteome</keyword>
<dbReference type="Proteomes" id="UP000264702">
    <property type="component" value="Unassembled WGS sequence"/>
</dbReference>
<reference evidence="1 2" key="1">
    <citation type="submission" date="2018-08" db="EMBL/GenBank/DDBJ databases">
        <title>Acidipila sp. 4G-K13, an acidobacterium isolated from forest soil.</title>
        <authorList>
            <person name="Gao Z.-H."/>
            <person name="Qiu L.-H."/>
        </authorList>
    </citation>
    <scope>NUCLEOTIDE SEQUENCE [LARGE SCALE GENOMIC DNA]</scope>
    <source>
        <strain evidence="1 2">4G-K13</strain>
    </source>
</reference>
<gene>
    <name evidence="1" type="ORF">D0Y96_08035</name>
</gene>
<accession>A0A372IPL7</accession>
<evidence type="ECO:0000313" key="2">
    <source>
        <dbReference type="Proteomes" id="UP000264702"/>
    </source>
</evidence>
<dbReference type="RefSeq" id="WP_117298869.1">
    <property type="nucleotide sequence ID" value="NZ_QVQT02000003.1"/>
</dbReference>
<protein>
    <submittedName>
        <fullName evidence="1">Uncharacterized protein</fullName>
    </submittedName>
</protein>
<comment type="caution">
    <text evidence="1">The sequence shown here is derived from an EMBL/GenBank/DDBJ whole genome shotgun (WGS) entry which is preliminary data.</text>
</comment>
<evidence type="ECO:0000313" key="1">
    <source>
        <dbReference type="EMBL" id="RFU16699.1"/>
    </source>
</evidence>
<dbReference type="OrthoDB" id="121145at2"/>
<sequence>MAVTEQTQDQKVANELLNAAMSFARVVLRRYGELGPFGFFMDNDRQVERAKLDIPRLPRDPERLYHLLGEYLVKEARRGSIKAAVMAANIALSQPSKEGYRDAVLLHIEQKNGYCTEAVIPYRIIGGQLRNLLPRRIAFGQIEATDARAKLFTS</sequence>
<proteinExistence type="predicted"/>